<protein>
    <submittedName>
        <fullName evidence="1">Uncharacterized protein</fullName>
    </submittedName>
</protein>
<proteinExistence type="predicted"/>
<geneLocation type="plasmid" evidence="1 2">
    <name>pMU3262</name>
</geneLocation>
<keyword evidence="1" id="KW-0614">Plasmid</keyword>
<dbReference type="KEGG" id="tsh:Tsac_2809"/>
<dbReference type="EMBL" id="CP003185">
    <property type="protein sequence ID" value="AFK94356.1"/>
    <property type="molecule type" value="Genomic_DNA"/>
</dbReference>
<evidence type="ECO:0000313" key="2">
    <source>
        <dbReference type="Proteomes" id="UP000006178"/>
    </source>
</evidence>
<dbReference type="BioCyc" id="TSAC1094508:GLMA-2855-MONOMER"/>
<keyword evidence="2" id="KW-1185">Reference proteome</keyword>
<accession>I3WC05</accession>
<evidence type="ECO:0000313" key="1">
    <source>
        <dbReference type="EMBL" id="AFK94356.1"/>
    </source>
</evidence>
<sequence length="107" mass="12303">MTEKKKLKGGDILSFRLPIKTDSKILDFLNENRVNRSKKVLEAVLYYVENKEIIDNIKTNLEDILNEISSNKADIQPNKNISKSNIDNKTKLMISIKNAIDNIDKIK</sequence>
<reference evidence="1 2" key="1">
    <citation type="journal article" date="2014" name="Appl. Environ. Microbiol.">
        <title>Profile of Secreted Hydrolases, Associated Proteins, and SlpA in Thermoanaerobacterium saccharolyticum during the Degradation of Hemicellulose.</title>
        <authorList>
            <person name="Currie D.H."/>
            <person name="Guss A.M."/>
            <person name="Herring C.D."/>
            <person name="Giannone R.J."/>
            <person name="Johnson C.M."/>
            <person name="Lankford P.K."/>
            <person name="Brown S.D."/>
            <person name="Hettich R.L."/>
            <person name="Lynd L.R."/>
        </authorList>
    </citation>
    <scope>NUCLEOTIDE SEQUENCE [LARGE SCALE GENOMIC DNA]</scope>
    <source>
        <strain evidence="2">DSM 8691 / JW/SL-YS485</strain>
    </source>
</reference>
<dbReference type="PATRIC" id="fig|1094508.3.peg.2836"/>
<dbReference type="Proteomes" id="UP000006178">
    <property type="component" value="Plasmid pMU3262"/>
</dbReference>
<name>I3WC05_THESW</name>
<organism evidence="1 2">
    <name type="scientific">Thermoanaerobacterium saccharolyticum (strain DSM 8691 / JW/SL-YS485)</name>
    <dbReference type="NCBI Taxonomy" id="1094508"/>
    <lineage>
        <taxon>Bacteria</taxon>
        <taxon>Bacillati</taxon>
        <taxon>Bacillota</taxon>
        <taxon>Clostridia</taxon>
        <taxon>Thermoanaerobacterales</taxon>
        <taxon>Thermoanaerobacteraceae</taxon>
        <taxon>Thermoanaerobacterium</taxon>
    </lineage>
</organism>
<dbReference type="RefSeq" id="WP_014759627.1">
    <property type="nucleotide sequence ID" value="NC_017998.1"/>
</dbReference>
<gene>
    <name evidence="1" type="ordered locus">Tsac_2809</name>
</gene>
<dbReference type="AlphaFoldDB" id="I3WC05"/>